<organism evidence="1 2">
    <name type="scientific">Rhodopseudomonas palustris</name>
    <dbReference type="NCBI Taxonomy" id="1076"/>
    <lineage>
        <taxon>Bacteria</taxon>
        <taxon>Pseudomonadati</taxon>
        <taxon>Pseudomonadota</taxon>
        <taxon>Alphaproteobacteria</taxon>
        <taxon>Hyphomicrobiales</taxon>
        <taxon>Nitrobacteraceae</taxon>
        <taxon>Rhodopseudomonas</taxon>
    </lineage>
</organism>
<proteinExistence type="predicted"/>
<evidence type="ECO:0000313" key="2">
    <source>
        <dbReference type="Proteomes" id="UP000248134"/>
    </source>
</evidence>
<dbReference type="InterPro" id="IPR011990">
    <property type="entry name" value="TPR-like_helical_dom_sf"/>
</dbReference>
<accession>A0A323UNP9</accession>
<dbReference type="RefSeq" id="WP_110785361.1">
    <property type="nucleotide sequence ID" value="NZ_QKQS01000012.1"/>
</dbReference>
<dbReference type="SUPFAM" id="SSF81901">
    <property type="entry name" value="HCP-like"/>
    <property type="match status" value="1"/>
</dbReference>
<gene>
    <name evidence="1" type="ORF">DNX69_07360</name>
</gene>
<evidence type="ECO:0000313" key="1">
    <source>
        <dbReference type="EMBL" id="PZA12706.1"/>
    </source>
</evidence>
<dbReference type="Proteomes" id="UP000248134">
    <property type="component" value="Unassembled WGS sequence"/>
</dbReference>
<protein>
    <submittedName>
        <fullName evidence="1">Uncharacterized protein</fullName>
    </submittedName>
</protein>
<dbReference type="EMBL" id="QKQS01000012">
    <property type="protein sequence ID" value="PZA12706.1"/>
    <property type="molecule type" value="Genomic_DNA"/>
</dbReference>
<name>A0A323UNP9_RHOPL</name>
<comment type="caution">
    <text evidence="1">The sequence shown here is derived from an EMBL/GenBank/DDBJ whole genome shotgun (WGS) entry which is preliminary data.</text>
</comment>
<dbReference type="OrthoDB" id="8912283at2"/>
<sequence length="171" mass="19499">MNAQKMNLPEIQSLMESARAGDPRAAISLAWEYFLGERVSRDIGKCYSLLEQAEEVEPERARFYAAKIAILLKQRNVYEKILADCDNGYAPSCFLMSEVIGQGLTEGSKKNQLDYLRRGAELGHIVSEFFLWRSSTLGILRRLGTVPYALYLIVRIFVTKYRDPHSEKTLT</sequence>
<dbReference type="Gene3D" id="1.25.40.10">
    <property type="entry name" value="Tetratricopeptide repeat domain"/>
    <property type="match status" value="1"/>
</dbReference>
<dbReference type="AlphaFoldDB" id="A0A323UNP9"/>
<reference evidence="1 2" key="1">
    <citation type="submission" date="2018-06" db="EMBL/GenBank/DDBJ databases">
        <title>Draft Whole-Genome Sequence of the purple photosynthetic bacterium Rhodospeudomonas palustris XCP.</title>
        <authorList>
            <person name="Rayyan A."/>
            <person name="Meyer T.E."/>
            <person name="Kyndt J.A."/>
        </authorList>
    </citation>
    <scope>NUCLEOTIDE SEQUENCE [LARGE SCALE GENOMIC DNA]</scope>
    <source>
        <strain evidence="1 2">XCP</strain>
    </source>
</reference>